<evidence type="ECO:0000256" key="4">
    <source>
        <dbReference type="ARBA" id="ARBA00010525"/>
    </source>
</evidence>
<dbReference type="PANTHER" id="PTHR40457:SF1">
    <property type="entry name" value="PHOSPHOLIPASE A1"/>
    <property type="match status" value="1"/>
</dbReference>
<evidence type="ECO:0000256" key="11">
    <source>
        <dbReference type="ARBA" id="ARBA00022729"/>
    </source>
</evidence>
<dbReference type="PRINTS" id="PR01486">
    <property type="entry name" value="PHPHLIPASEA1"/>
</dbReference>
<evidence type="ECO:0000256" key="6">
    <source>
        <dbReference type="ARBA" id="ARBA00013179"/>
    </source>
</evidence>
<dbReference type="InterPro" id="IPR036541">
    <property type="entry name" value="PLipase_A1_sf"/>
</dbReference>
<dbReference type="GO" id="GO:0009279">
    <property type="term" value="C:cell outer membrane"/>
    <property type="evidence" value="ECO:0007669"/>
    <property type="project" value="UniProtKB-SubCell"/>
</dbReference>
<keyword evidence="16" id="KW-0472">Membrane</keyword>
<dbReference type="OrthoDB" id="188433at2"/>
<evidence type="ECO:0000256" key="16">
    <source>
        <dbReference type="ARBA" id="ARBA00023136"/>
    </source>
</evidence>
<comment type="similarity">
    <text evidence="4">Belongs to the phospholipase A1 family.</text>
</comment>
<evidence type="ECO:0000256" key="20">
    <source>
        <dbReference type="PIRSR" id="PIRSR603187-2"/>
    </source>
</evidence>
<evidence type="ECO:0000256" key="1">
    <source>
        <dbReference type="ARBA" id="ARBA00000111"/>
    </source>
</evidence>
<feature type="binding site" description="in dimeric form" evidence="20">
    <location>
        <position position="176"/>
    </location>
    <ligand>
        <name>Ca(2+)</name>
        <dbReference type="ChEBI" id="CHEBI:29108"/>
        <label>1</label>
    </ligand>
</feature>
<dbReference type="PANTHER" id="PTHR40457">
    <property type="entry name" value="PHOSPHOLIPASE A1"/>
    <property type="match status" value="1"/>
</dbReference>
<proteinExistence type="inferred from homology"/>
<dbReference type="RefSeq" id="WP_111410082.1">
    <property type="nucleotide sequence ID" value="NZ_QKXH01000006.1"/>
</dbReference>
<protein>
    <recommendedName>
        <fullName evidence="18">Phosphatidylcholine 1-acylhydrolase</fullName>
        <ecNumber evidence="6">3.1.1.32</ecNumber>
        <ecNumber evidence="7">3.1.1.4</ecNumber>
    </recommendedName>
</protein>
<dbReference type="EC" id="3.1.1.32" evidence="6"/>
<dbReference type="Gene3D" id="2.40.230.10">
    <property type="entry name" value="Phospholipase A1"/>
    <property type="match status" value="1"/>
</dbReference>
<comment type="cofactor">
    <cofactor evidence="20">
        <name>Ca(2+)</name>
        <dbReference type="ChEBI" id="CHEBI:29108"/>
    </cofactor>
    <text evidence="20">Binds 1 Ca(2+) ion per monomer.</text>
</comment>
<evidence type="ECO:0000256" key="18">
    <source>
        <dbReference type="ARBA" id="ARBA00032375"/>
    </source>
</evidence>
<dbReference type="AlphaFoldDB" id="A0A2W7VMC2"/>
<keyword evidence="10 20" id="KW-0479">Metal-binding</keyword>
<accession>A0A2W7VMC2</accession>
<keyword evidence="8" id="KW-1134">Transmembrane beta strand</keyword>
<dbReference type="EC" id="3.1.1.4" evidence="7"/>
<comment type="caution">
    <text evidence="21">The sequence shown here is derived from an EMBL/GenBank/DDBJ whole genome shotgun (WGS) entry which is preliminary data.</text>
</comment>
<keyword evidence="12" id="KW-0378">Hydrolase</keyword>
<evidence type="ECO:0000256" key="14">
    <source>
        <dbReference type="ARBA" id="ARBA00022963"/>
    </source>
</evidence>
<evidence type="ECO:0000256" key="12">
    <source>
        <dbReference type="ARBA" id="ARBA00022801"/>
    </source>
</evidence>
<evidence type="ECO:0000256" key="5">
    <source>
        <dbReference type="ARBA" id="ARBA00011702"/>
    </source>
</evidence>
<dbReference type="EMBL" id="QKXH01000006">
    <property type="protein sequence ID" value="PZX93292.1"/>
    <property type="molecule type" value="Genomic_DNA"/>
</dbReference>
<keyword evidence="9" id="KW-0812">Transmembrane</keyword>
<dbReference type="GO" id="GO:0004623">
    <property type="term" value="F:phospholipase A2 activity"/>
    <property type="evidence" value="ECO:0007669"/>
    <property type="project" value="UniProtKB-EC"/>
</dbReference>
<comment type="subcellular location">
    <subcellularLocation>
        <location evidence="3">Cell outer membrane</location>
        <topology evidence="3">Multi-pass membrane protein</topology>
    </subcellularLocation>
</comment>
<comment type="catalytic activity">
    <reaction evidence="2">
        <text>a 1,2-diacyl-sn-glycero-3-phosphocholine + H2O = a 1-acyl-sn-glycero-3-phosphocholine + a fatty acid + H(+)</text>
        <dbReference type="Rhea" id="RHEA:15801"/>
        <dbReference type="ChEBI" id="CHEBI:15377"/>
        <dbReference type="ChEBI" id="CHEBI:15378"/>
        <dbReference type="ChEBI" id="CHEBI:28868"/>
        <dbReference type="ChEBI" id="CHEBI:57643"/>
        <dbReference type="ChEBI" id="CHEBI:58168"/>
        <dbReference type="EC" id="3.1.1.4"/>
    </reaction>
</comment>
<dbReference type="SUPFAM" id="SSF56931">
    <property type="entry name" value="Outer membrane phospholipase A (OMPLA)"/>
    <property type="match status" value="1"/>
</dbReference>
<gene>
    <name evidence="21" type="ORF">DOS84_10510</name>
</gene>
<comment type="subunit">
    <text evidence="5">Homodimer; dimerization is reversible, and the dimeric form is the active one.</text>
</comment>
<keyword evidence="15" id="KW-0443">Lipid metabolism</keyword>
<comment type="catalytic activity">
    <reaction evidence="1">
        <text>a 1,2-diacyl-sn-glycero-3-phosphocholine + H2O = a 2-acyl-sn-glycero-3-phosphocholine + a fatty acid + H(+)</text>
        <dbReference type="Rhea" id="RHEA:18689"/>
        <dbReference type="ChEBI" id="CHEBI:15377"/>
        <dbReference type="ChEBI" id="CHEBI:15378"/>
        <dbReference type="ChEBI" id="CHEBI:28868"/>
        <dbReference type="ChEBI" id="CHEBI:57643"/>
        <dbReference type="ChEBI" id="CHEBI:57875"/>
        <dbReference type="EC" id="3.1.1.32"/>
    </reaction>
</comment>
<evidence type="ECO:0000313" key="22">
    <source>
        <dbReference type="Proteomes" id="UP000249177"/>
    </source>
</evidence>
<evidence type="ECO:0000256" key="10">
    <source>
        <dbReference type="ARBA" id="ARBA00022723"/>
    </source>
</evidence>
<dbReference type="GO" id="GO:0046872">
    <property type="term" value="F:metal ion binding"/>
    <property type="evidence" value="ECO:0007669"/>
    <property type="project" value="UniProtKB-KW"/>
</dbReference>
<evidence type="ECO:0000256" key="13">
    <source>
        <dbReference type="ARBA" id="ARBA00022837"/>
    </source>
</evidence>
<keyword evidence="14" id="KW-0442">Lipid degradation</keyword>
<evidence type="ECO:0000256" key="17">
    <source>
        <dbReference type="ARBA" id="ARBA00023237"/>
    </source>
</evidence>
<dbReference type="GO" id="GO:0016042">
    <property type="term" value="P:lipid catabolic process"/>
    <property type="evidence" value="ECO:0007669"/>
    <property type="project" value="UniProtKB-KW"/>
</dbReference>
<evidence type="ECO:0000256" key="15">
    <source>
        <dbReference type="ARBA" id="ARBA00023098"/>
    </source>
</evidence>
<evidence type="ECO:0000256" key="2">
    <source>
        <dbReference type="ARBA" id="ARBA00001604"/>
    </source>
</evidence>
<reference evidence="21 22" key="1">
    <citation type="submission" date="2018-06" db="EMBL/GenBank/DDBJ databases">
        <title>Flavobacterium sp IMCC34762, genome.</title>
        <authorList>
            <person name="Joung Y."/>
            <person name="Cho J."/>
            <person name="Song J."/>
        </authorList>
    </citation>
    <scope>NUCLEOTIDE SEQUENCE [LARGE SCALE GENOMIC DNA]</scope>
    <source>
        <strain evidence="21 22">IMCC34762</strain>
    </source>
</reference>
<feature type="active site" description="Proton acceptor" evidence="19">
    <location>
        <position position="171"/>
    </location>
</feature>
<organism evidence="21 22">
    <name type="scientific">Flavobacterium aquariorum</name>
    <dbReference type="NCBI Taxonomy" id="2217670"/>
    <lineage>
        <taxon>Bacteria</taxon>
        <taxon>Pseudomonadati</taxon>
        <taxon>Bacteroidota</taxon>
        <taxon>Flavobacteriia</taxon>
        <taxon>Flavobacteriales</taxon>
        <taxon>Flavobacteriaceae</taxon>
        <taxon>Flavobacterium</taxon>
    </lineage>
</organism>
<dbReference type="GO" id="GO:0008970">
    <property type="term" value="F:phospholipase A1 activity"/>
    <property type="evidence" value="ECO:0007669"/>
    <property type="project" value="UniProtKB-EC"/>
</dbReference>
<sequence>MKKYFAKTVQILVLSLFATFSLMGQSSSIFKRMDSYQTLDKMWELEPDSNSETFLLTAYKPIYIMPFRFSSHRREVPFETAPVDPAVTDEEIQLDNVEATMQFSFKTKLAQRIFGRGALWLGYTQKSYWQVYNAEFSRPFRETNYEPEIIFNYPVKFDFLKMKMLGFAFNHQSNGREGHKFTRSWNRFILHAGFENNQWSLIVRTWFATEITENPDIEDYMGRGSILFNYRLKKHLLTLKAQHSLRFGDDNHGSVEFDWTFPIYKNLKGYGQFFHGYGDAMIDYNQIHTIGGIGIVFAGTL</sequence>
<evidence type="ECO:0000256" key="19">
    <source>
        <dbReference type="PIRSR" id="PIRSR603187-1"/>
    </source>
</evidence>
<keyword evidence="17" id="KW-0998">Cell outer membrane</keyword>
<keyword evidence="11" id="KW-0732">Signal</keyword>
<dbReference type="InterPro" id="IPR003187">
    <property type="entry name" value="PLipase_A1"/>
</dbReference>
<dbReference type="Proteomes" id="UP000249177">
    <property type="component" value="Unassembled WGS sequence"/>
</dbReference>
<evidence type="ECO:0000313" key="21">
    <source>
        <dbReference type="EMBL" id="PZX93292.1"/>
    </source>
</evidence>
<evidence type="ECO:0000256" key="8">
    <source>
        <dbReference type="ARBA" id="ARBA00022452"/>
    </source>
</evidence>
<feature type="binding site" description="in dimeric form" evidence="20">
    <location>
        <position position="137"/>
    </location>
    <ligand>
        <name>Ca(2+)</name>
        <dbReference type="ChEBI" id="CHEBI:29108"/>
        <label>1</label>
    </ligand>
</feature>
<evidence type="ECO:0000256" key="3">
    <source>
        <dbReference type="ARBA" id="ARBA00004571"/>
    </source>
</evidence>
<evidence type="ECO:0000256" key="9">
    <source>
        <dbReference type="ARBA" id="ARBA00022692"/>
    </source>
</evidence>
<keyword evidence="13 20" id="KW-0106">Calcium</keyword>
<dbReference type="Pfam" id="PF02253">
    <property type="entry name" value="PLA1"/>
    <property type="match status" value="1"/>
</dbReference>
<evidence type="ECO:0000256" key="7">
    <source>
        <dbReference type="ARBA" id="ARBA00013278"/>
    </source>
</evidence>
<feature type="active site" description="Nucleophile" evidence="19">
    <location>
        <position position="173"/>
    </location>
</feature>
<name>A0A2W7VMC2_9FLAO</name>
<keyword evidence="22" id="KW-1185">Reference proteome</keyword>